<feature type="transmembrane region" description="Helical" evidence="2">
    <location>
        <begin position="283"/>
        <end position="300"/>
    </location>
</feature>
<feature type="region of interest" description="Disordered" evidence="1">
    <location>
        <begin position="1"/>
        <end position="30"/>
    </location>
</feature>
<feature type="compositionally biased region" description="Basic and acidic residues" evidence="1">
    <location>
        <begin position="144"/>
        <end position="169"/>
    </location>
</feature>
<feature type="region of interest" description="Disordered" evidence="1">
    <location>
        <begin position="97"/>
        <end position="118"/>
    </location>
</feature>
<evidence type="ECO:0000313" key="4">
    <source>
        <dbReference type="Proteomes" id="UP000019384"/>
    </source>
</evidence>
<dbReference type="GeneID" id="34521868"/>
<dbReference type="HOGENOM" id="CLU_918505_0_0_1"/>
<evidence type="ECO:0000256" key="2">
    <source>
        <dbReference type="SAM" id="Phobius"/>
    </source>
</evidence>
<feature type="compositionally biased region" description="Basic and acidic residues" evidence="1">
    <location>
        <begin position="101"/>
        <end position="118"/>
    </location>
</feature>
<reference evidence="3" key="1">
    <citation type="submission" date="2013-12" db="EMBL/GenBank/DDBJ databases">
        <authorList>
            <person name="Genoscope - CEA"/>
        </authorList>
    </citation>
    <scope>NUCLEOTIDE SEQUENCE</scope>
    <source>
        <strain evidence="3">CBS 1993</strain>
    </source>
</reference>
<sequence>MSSVPNFTRREEGSSISFKTTHKDAGTRMLSQNLHVRKASDILDRRKVSDVITLGDPLPLPYTVKSETVDEKNIGGEPLPNTSRFRQLRRRNELLALQSKKSNESKRQEKGPHMPLTERREKLLEMRQRLAQIKPLGKNTQQSPKDDEIAKDDGGIEDEKLIIDKEPVEKSIPQSPTREPISKASMKKPAFQQIRVTKRASPKSEKKRLDPKTPVLDKKPTISVVPLDTAPTQKSASPPRLASPPTPDLERLDEVFKKTVEEIEQLSTTETEHPKSSRLTAQGVFDLSVIIILFCWWSFLVSD</sequence>
<accession>W6MX93</accession>
<keyword evidence="2" id="KW-0472">Membrane</keyword>
<dbReference type="AlphaFoldDB" id="W6MX93"/>
<feature type="compositionally biased region" description="Basic and acidic residues" evidence="1">
    <location>
        <begin position="202"/>
        <end position="220"/>
    </location>
</feature>
<proteinExistence type="predicted"/>
<evidence type="ECO:0000313" key="3">
    <source>
        <dbReference type="EMBL" id="CDK28490.1"/>
    </source>
</evidence>
<organism evidence="3 4">
    <name type="scientific">Kuraishia capsulata CBS 1993</name>
    <dbReference type="NCBI Taxonomy" id="1382522"/>
    <lineage>
        <taxon>Eukaryota</taxon>
        <taxon>Fungi</taxon>
        <taxon>Dikarya</taxon>
        <taxon>Ascomycota</taxon>
        <taxon>Saccharomycotina</taxon>
        <taxon>Pichiomycetes</taxon>
        <taxon>Pichiales</taxon>
        <taxon>Pichiaceae</taxon>
        <taxon>Kuraishia</taxon>
    </lineage>
</organism>
<keyword evidence="4" id="KW-1185">Reference proteome</keyword>
<gene>
    <name evidence="3" type="ORF">KUCA_T00004473001</name>
</gene>
<keyword evidence="2" id="KW-1133">Transmembrane helix</keyword>
<name>W6MX93_9ASCO</name>
<evidence type="ECO:0000256" key="1">
    <source>
        <dbReference type="SAM" id="MobiDB-lite"/>
    </source>
</evidence>
<keyword evidence="2" id="KW-0812">Transmembrane</keyword>
<protein>
    <submittedName>
        <fullName evidence="3">Uncharacterized protein</fullName>
    </submittedName>
</protein>
<dbReference type="EMBL" id="HG793129">
    <property type="protein sequence ID" value="CDK28490.1"/>
    <property type="molecule type" value="Genomic_DNA"/>
</dbReference>
<dbReference type="Proteomes" id="UP000019384">
    <property type="component" value="Unassembled WGS sequence"/>
</dbReference>
<dbReference type="RefSeq" id="XP_022460480.1">
    <property type="nucleotide sequence ID" value="XM_022601211.1"/>
</dbReference>
<feature type="region of interest" description="Disordered" evidence="1">
    <location>
        <begin position="133"/>
        <end position="249"/>
    </location>
</feature>
<reference evidence="3" key="2">
    <citation type="submission" date="2014-02" db="EMBL/GenBank/DDBJ databases">
        <title>Complete DNA sequence of /Kuraishia capsulata/ illustrates novel genomic features among budding yeasts (/Saccharomycotina/).</title>
        <authorList>
            <person name="Morales L."/>
            <person name="Noel B."/>
            <person name="Porcel B."/>
            <person name="Marcet-Houben M."/>
            <person name="Hullo M-F."/>
            <person name="Sacerdot C."/>
            <person name="Tekaia F."/>
            <person name="Leh-Louis V."/>
            <person name="Despons L."/>
            <person name="Khanna V."/>
            <person name="Aury J-M."/>
            <person name="Barbe V."/>
            <person name="Couloux A."/>
            <person name="Labadie K."/>
            <person name="Pelletier E."/>
            <person name="Souciet J-L."/>
            <person name="Boekhout T."/>
            <person name="Gabaldon T."/>
            <person name="Wincker P."/>
            <person name="Dujon B."/>
        </authorList>
    </citation>
    <scope>NUCLEOTIDE SEQUENCE</scope>
    <source>
        <strain evidence="3">CBS 1993</strain>
    </source>
</reference>